<organism evidence="3">
    <name type="scientific">bioreactor metagenome</name>
    <dbReference type="NCBI Taxonomy" id="1076179"/>
    <lineage>
        <taxon>unclassified sequences</taxon>
        <taxon>metagenomes</taxon>
        <taxon>ecological metagenomes</taxon>
    </lineage>
</organism>
<name>A0A644UQY2_9ZZZZ</name>
<keyword evidence="2" id="KW-0012">Acyltransferase</keyword>
<evidence type="ECO:0000256" key="2">
    <source>
        <dbReference type="ARBA" id="ARBA00023315"/>
    </source>
</evidence>
<dbReference type="SUPFAM" id="SSF51161">
    <property type="entry name" value="Trimeric LpxA-like enzymes"/>
    <property type="match status" value="1"/>
</dbReference>
<evidence type="ECO:0008006" key="4">
    <source>
        <dbReference type="Google" id="ProtNLM"/>
    </source>
</evidence>
<accession>A0A644UQY2</accession>
<sequence length="393" mass="43919">MSYILFDDVARKSLKPFTYIRPVCDIRIGILTIREKWEKYLGETTSTLTEDYLSNKFPIIFADSMTLINGSVCPTPKLVQAVKNLSVNQVLVCNDNIIAMSKTREDFISEGDDIEKIEVEEDFIKLNNVWDIYVYNDRAIREDFELITKGRKSQPLSSTNKLINPENIFIEEGASVECACLNAKNGPIYIGKNAEIMEGAVVRGPFAMGEHAVLKLNAKIYGGTTIGPYAKVGGELDSVVIFGYSNKAHDGFIGHSVIGEWCNLGADTNASNLKNTYDEVRLYDIEKSTFVPTGQVFCGTIFGDHSKCGINVMFNTGTVVGISSNIYGAGYQRNFIPSFAWGGTNTGLKLYQLDKAIEVNERMMQRRGLVMSEEDKKILQHIFNQTLKNKKLR</sequence>
<protein>
    <recommendedName>
        <fullName evidence="4">Glucose-1-phosphate thymidylyltransferase</fullName>
    </recommendedName>
</protein>
<evidence type="ECO:0000313" key="3">
    <source>
        <dbReference type="EMBL" id="MPL81460.1"/>
    </source>
</evidence>
<dbReference type="Pfam" id="PF13562">
    <property type="entry name" value="NTP_transf_4"/>
    <property type="match status" value="1"/>
</dbReference>
<dbReference type="InterPro" id="IPR023917">
    <property type="entry name" value="Bifunctiontional_GlmU_bac-type"/>
</dbReference>
<proteinExistence type="predicted"/>
<dbReference type="Gene3D" id="2.160.10.10">
    <property type="entry name" value="Hexapeptide repeat proteins"/>
    <property type="match status" value="1"/>
</dbReference>
<dbReference type="EMBL" id="VSSQ01000150">
    <property type="protein sequence ID" value="MPL81460.1"/>
    <property type="molecule type" value="Genomic_DNA"/>
</dbReference>
<reference evidence="3" key="1">
    <citation type="submission" date="2019-08" db="EMBL/GenBank/DDBJ databases">
        <authorList>
            <person name="Kucharzyk K."/>
            <person name="Murdoch R.W."/>
            <person name="Higgins S."/>
            <person name="Loffler F."/>
        </authorList>
    </citation>
    <scope>NUCLEOTIDE SEQUENCE</scope>
</reference>
<gene>
    <name evidence="3" type="ORF">SDC9_27380</name>
</gene>
<dbReference type="PANTHER" id="PTHR43584">
    <property type="entry name" value="NUCLEOTIDYL TRANSFERASE"/>
    <property type="match status" value="1"/>
</dbReference>
<comment type="caution">
    <text evidence="3">The sequence shown here is derived from an EMBL/GenBank/DDBJ whole genome shotgun (WGS) entry which is preliminary data.</text>
</comment>
<dbReference type="InterPro" id="IPR011004">
    <property type="entry name" value="Trimer_LpxA-like_sf"/>
</dbReference>
<dbReference type="PANTHER" id="PTHR43584:SF9">
    <property type="entry name" value="TRANSFERASE HEXAPEPTIDE REPEAT CONTAINING PROTEIN"/>
    <property type="match status" value="1"/>
</dbReference>
<dbReference type="GO" id="GO:0016746">
    <property type="term" value="F:acyltransferase activity"/>
    <property type="evidence" value="ECO:0007669"/>
    <property type="project" value="UniProtKB-KW"/>
</dbReference>
<evidence type="ECO:0000256" key="1">
    <source>
        <dbReference type="ARBA" id="ARBA00022679"/>
    </source>
</evidence>
<dbReference type="GO" id="GO:0016779">
    <property type="term" value="F:nucleotidyltransferase activity"/>
    <property type="evidence" value="ECO:0007669"/>
    <property type="project" value="UniProtKB-ARBA"/>
</dbReference>
<dbReference type="InterPro" id="IPR050065">
    <property type="entry name" value="GlmU-like"/>
</dbReference>
<dbReference type="AlphaFoldDB" id="A0A644UQY2"/>
<keyword evidence="1" id="KW-0808">Transferase</keyword>
<dbReference type="NCBIfam" id="TIGR03991">
    <property type="entry name" value="alt_bact_glmU"/>
    <property type="match status" value="1"/>
</dbReference>